<reference evidence="1" key="1">
    <citation type="submission" date="2022-10" db="EMBL/GenBank/DDBJ databases">
        <title>Novel sulphate-reducing endosymbionts in the free-living metamonad Anaeramoeba.</title>
        <authorList>
            <person name="Jerlstrom-Hultqvist J."/>
            <person name="Cepicka I."/>
            <person name="Gallot-Lavallee L."/>
            <person name="Salas-Leiva D."/>
            <person name="Curtis B.A."/>
            <person name="Zahonova K."/>
            <person name="Pipaliya S."/>
            <person name="Dacks J."/>
            <person name="Roger A.J."/>
        </authorList>
    </citation>
    <scope>NUCLEOTIDE SEQUENCE</scope>
    <source>
        <strain evidence="1">BMAN</strain>
    </source>
</reference>
<dbReference type="AlphaFoldDB" id="A0A9Q0LAP4"/>
<protein>
    <submittedName>
        <fullName evidence="1">Uncharacterized protein</fullName>
    </submittedName>
</protein>
<dbReference type="EMBL" id="JAPDFW010000120">
    <property type="protein sequence ID" value="KAJ5068108.1"/>
    <property type="molecule type" value="Genomic_DNA"/>
</dbReference>
<gene>
    <name evidence="1" type="ORF">M0811_12568</name>
</gene>
<keyword evidence="2" id="KW-1185">Reference proteome</keyword>
<organism evidence="1 2">
    <name type="scientific">Anaeramoeba ignava</name>
    <name type="common">Anaerobic marine amoeba</name>
    <dbReference type="NCBI Taxonomy" id="1746090"/>
    <lineage>
        <taxon>Eukaryota</taxon>
        <taxon>Metamonada</taxon>
        <taxon>Anaeramoebidae</taxon>
        <taxon>Anaeramoeba</taxon>
    </lineage>
</organism>
<comment type="caution">
    <text evidence="1">The sequence shown here is derived from an EMBL/GenBank/DDBJ whole genome shotgun (WGS) entry which is preliminary data.</text>
</comment>
<dbReference type="Proteomes" id="UP001149090">
    <property type="component" value="Unassembled WGS sequence"/>
</dbReference>
<proteinExistence type="predicted"/>
<name>A0A9Q0LAP4_ANAIG</name>
<sequence>MISNNQILFLQKKENKNPLLKEKKTKNKPKYDLRKTIPRFFDSTLKMIPHQKNKGNRERLIFTKQKE</sequence>
<evidence type="ECO:0000313" key="2">
    <source>
        <dbReference type="Proteomes" id="UP001149090"/>
    </source>
</evidence>
<evidence type="ECO:0000313" key="1">
    <source>
        <dbReference type="EMBL" id="KAJ5068108.1"/>
    </source>
</evidence>
<accession>A0A9Q0LAP4</accession>